<reference evidence="8 9" key="1">
    <citation type="submission" date="2020-08" db="EMBL/GenBank/DDBJ databases">
        <authorList>
            <person name="Koutsovoulos G."/>
            <person name="Danchin GJ E."/>
        </authorList>
    </citation>
    <scope>NUCLEOTIDE SEQUENCE [LARGE SCALE GENOMIC DNA]</scope>
</reference>
<evidence type="ECO:0000256" key="1">
    <source>
        <dbReference type="ARBA" id="ARBA00004370"/>
    </source>
</evidence>
<sequence>MSGFCTDLDEESVKQSQIYYTELLSSLSERYDSFHKIIYQTICILGVIANICVVVVLLRPTMRKNPFNLFLIGIAICDMSLMASYFIYKQIELCHPLYFTFTWIVFTYSYALFSVLFHSASLWITVNMAVLRYLVLKSSSNSSRNWPRLNTYKAASFSIVAAILIAAVGSAPNMLRYQIFYKGELPAPDVCKANGSKFASFYKEPDSNVSAYILAQPSFWNCTWERFSFWIAGLLLKLVPCLLLTIFMTLLVRMLVEARERRNRLHSGKQSTLSSLPTQTNNGRDKSVGNEKGASGSGNSSKVQAERFPNTITKNFGNIKHVVRTTEQQQQTTTAMLTIIVAVFLITELPQGILVIWMGIKPQVRFAMAQLSNILDFLSLLNSSVNFLLYATMSNLFRHEFLQTFGQCCPKRFFSLFNSKKKRGGSTDRSSIPNINNKSGGRDNAAHREIQTMAIKLESPPSSSGSDERLNSEQENRSVIINNNVRNNNVPSKLSLAGQEITRIAQKSINYAFSSNNFSNGGNKQRKILVTLDKGDDSTTLQFQQQLLNNNNNKTSNNVLPTLRHKQQKKQFDEPELSLKLIVK</sequence>
<evidence type="ECO:0000256" key="2">
    <source>
        <dbReference type="ARBA" id="ARBA00022692"/>
    </source>
</evidence>
<organism evidence="8 9">
    <name type="scientific">Meloidogyne enterolobii</name>
    <name type="common">Root-knot nematode worm</name>
    <name type="synonym">Meloidogyne mayaguensis</name>
    <dbReference type="NCBI Taxonomy" id="390850"/>
    <lineage>
        <taxon>Eukaryota</taxon>
        <taxon>Metazoa</taxon>
        <taxon>Ecdysozoa</taxon>
        <taxon>Nematoda</taxon>
        <taxon>Chromadorea</taxon>
        <taxon>Rhabditida</taxon>
        <taxon>Tylenchina</taxon>
        <taxon>Tylenchomorpha</taxon>
        <taxon>Tylenchoidea</taxon>
        <taxon>Meloidogynidae</taxon>
        <taxon>Meloidogyninae</taxon>
        <taxon>Meloidogyne</taxon>
    </lineage>
</organism>
<dbReference type="GO" id="GO:0005886">
    <property type="term" value="C:plasma membrane"/>
    <property type="evidence" value="ECO:0007669"/>
    <property type="project" value="TreeGrafter"/>
</dbReference>
<evidence type="ECO:0000256" key="4">
    <source>
        <dbReference type="ARBA" id="ARBA00023136"/>
    </source>
</evidence>
<dbReference type="Proteomes" id="UP000580250">
    <property type="component" value="Unassembled WGS sequence"/>
</dbReference>
<keyword evidence="4 6" id="KW-0472">Membrane</keyword>
<dbReference type="AlphaFoldDB" id="A0A6V7VXX7"/>
<evidence type="ECO:0000313" key="9">
    <source>
        <dbReference type="Proteomes" id="UP000580250"/>
    </source>
</evidence>
<dbReference type="InterPro" id="IPR019427">
    <property type="entry name" value="7TM_GPCR_serpentine_rcpt_Srw"/>
</dbReference>
<feature type="transmembrane region" description="Helical" evidence="6">
    <location>
        <begin position="37"/>
        <end position="57"/>
    </location>
</feature>
<dbReference type="Pfam" id="PF10324">
    <property type="entry name" value="7TM_GPCR_Srw"/>
    <property type="match status" value="2"/>
</dbReference>
<dbReference type="PRINTS" id="PR00237">
    <property type="entry name" value="GPCRRHODOPSN"/>
</dbReference>
<dbReference type="PROSITE" id="PS50262">
    <property type="entry name" value="G_PROTEIN_RECEP_F1_2"/>
    <property type="match status" value="1"/>
</dbReference>
<feature type="transmembrane region" description="Helical" evidence="6">
    <location>
        <begin position="69"/>
        <end position="88"/>
    </location>
</feature>
<dbReference type="InterPro" id="IPR053219">
    <property type="entry name" value="GPCR_Dmsr-1"/>
</dbReference>
<dbReference type="EMBL" id="CAJEWN010000345">
    <property type="protein sequence ID" value="CAD2179504.1"/>
    <property type="molecule type" value="Genomic_DNA"/>
</dbReference>
<dbReference type="InterPro" id="IPR017452">
    <property type="entry name" value="GPCR_Rhodpsn_7TM"/>
</dbReference>
<evidence type="ECO:0000313" key="8">
    <source>
        <dbReference type="EMBL" id="CAD2179504.1"/>
    </source>
</evidence>
<evidence type="ECO:0000256" key="3">
    <source>
        <dbReference type="ARBA" id="ARBA00022989"/>
    </source>
</evidence>
<dbReference type="PANTHER" id="PTHR46273:SF4">
    <property type="entry name" value="AT19640P"/>
    <property type="match status" value="1"/>
</dbReference>
<feature type="compositionally biased region" description="Polar residues" evidence="5">
    <location>
        <begin position="427"/>
        <end position="439"/>
    </location>
</feature>
<feature type="transmembrane region" description="Helical" evidence="6">
    <location>
        <begin position="154"/>
        <end position="175"/>
    </location>
</feature>
<feature type="domain" description="G-protein coupled receptors family 1 profile" evidence="7">
    <location>
        <begin position="49"/>
        <end position="390"/>
    </location>
</feature>
<dbReference type="CDD" id="cd14978">
    <property type="entry name" value="7tmA_FMRFamide_R-like"/>
    <property type="match status" value="1"/>
</dbReference>
<evidence type="ECO:0000256" key="6">
    <source>
        <dbReference type="SAM" id="Phobius"/>
    </source>
</evidence>
<dbReference type="SUPFAM" id="SSF81321">
    <property type="entry name" value="Family A G protein-coupled receptor-like"/>
    <property type="match status" value="1"/>
</dbReference>
<evidence type="ECO:0000256" key="5">
    <source>
        <dbReference type="SAM" id="MobiDB-lite"/>
    </source>
</evidence>
<comment type="caution">
    <text evidence="8">The sequence shown here is derived from an EMBL/GenBank/DDBJ whole genome shotgun (WGS) entry which is preliminary data.</text>
</comment>
<dbReference type="InterPro" id="IPR000276">
    <property type="entry name" value="GPCR_Rhodpsn"/>
</dbReference>
<feature type="transmembrane region" description="Helical" evidence="6">
    <location>
        <begin position="334"/>
        <end position="360"/>
    </location>
</feature>
<feature type="transmembrane region" description="Helical" evidence="6">
    <location>
        <begin position="108"/>
        <end position="134"/>
    </location>
</feature>
<feature type="compositionally biased region" description="Polar residues" evidence="5">
    <location>
        <begin position="268"/>
        <end position="282"/>
    </location>
</feature>
<evidence type="ECO:0000259" key="7">
    <source>
        <dbReference type="PROSITE" id="PS50262"/>
    </source>
</evidence>
<keyword evidence="3 6" id="KW-1133">Transmembrane helix</keyword>
<feature type="region of interest" description="Disordered" evidence="5">
    <location>
        <begin position="420"/>
        <end position="445"/>
    </location>
</feature>
<dbReference type="OrthoDB" id="5864054at2759"/>
<feature type="region of interest" description="Disordered" evidence="5">
    <location>
        <begin position="266"/>
        <end position="303"/>
    </location>
</feature>
<feature type="transmembrane region" description="Helical" evidence="6">
    <location>
        <begin position="227"/>
        <end position="256"/>
    </location>
</feature>
<gene>
    <name evidence="8" type="ORF">MENT_LOCUS31509</name>
</gene>
<keyword evidence="2 6" id="KW-0812">Transmembrane</keyword>
<dbReference type="GO" id="GO:0008528">
    <property type="term" value="F:G protein-coupled peptide receptor activity"/>
    <property type="evidence" value="ECO:0007669"/>
    <property type="project" value="InterPro"/>
</dbReference>
<protein>
    <recommendedName>
        <fullName evidence="7">G-protein coupled receptors family 1 profile domain-containing protein</fullName>
    </recommendedName>
</protein>
<accession>A0A6V7VXX7</accession>
<comment type="subcellular location">
    <subcellularLocation>
        <location evidence="1">Membrane</location>
    </subcellularLocation>
</comment>
<dbReference type="Gene3D" id="1.20.1070.10">
    <property type="entry name" value="Rhodopsin 7-helix transmembrane proteins"/>
    <property type="match status" value="1"/>
</dbReference>
<dbReference type="PANTHER" id="PTHR46273">
    <property type="entry name" value="MYOSUPPRESSIN RECEPTOR 1, ISOFORM B-RELATED"/>
    <property type="match status" value="1"/>
</dbReference>
<name>A0A6V7VXX7_MELEN</name>
<proteinExistence type="predicted"/>